<protein>
    <submittedName>
        <fullName evidence="1">Uncharacterized protein</fullName>
    </submittedName>
</protein>
<dbReference type="AlphaFoldDB" id="A0A4Y2H7U0"/>
<dbReference type="EMBL" id="BGPR01001756">
    <property type="protein sequence ID" value="GBM61211.1"/>
    <property type="molecule type" value="Genomic_DNA"/>
</dbReference>
<dbReference type="Proteomes" id="UP000499080">
    <property type="component" value="Unassembled WGS sequence"/>
</dbReference>
<accession>A0A4Y2H7U0</accession>
<organism evidence="1 2">
    <name type="scientific">Araneus ventricosus</name>
    <name type="common">Orbweaver spider</name>
    <name type="synonym">Epeira ventricosa</name>
    <dbReference type="NCBI Taxonomy" id="182803"/>
    <lineage>
        <taxon>Eukaryota</taxon>
        <taxon>Metazoa</taxon>
        <taxon>Ecdysozoa</taxon>
        <taxon>Arthropoda</taxon>
        <taxon>Chelicerata</taxon>
        <taxon>Arachnida</taxon>
        <taxon>Araneae</taxon>
        <taxon>Araneomorphae</taxon>
        <taxon>Entelegynae</taxon>
        <taxon>Araneoidea</taxon>
        <taxon>Araneidae</taxon>
        <taxon>Araneus</taxon>
    </lineage>
</organism>
<reference evidence="1 2" key="1">
    <citation type="journal article" date="2019" name="Sci. Rep.">
        <title>Orb-weaving spider Araneus ventricosus genome elucidates the spidroin gene catalogue.</title>
        <authorList>
            <person name="Kono N."/>
            <person name="Nakamura H."/>
            <person name="Ohtoshi R."/>
            <person name="Moran D.A.P."/>
            <person name="Shinohara A."/>
            <person name="Yoshida Y."/>
            <person name="Fujiwara M."/>
            <person name="Mori M."/>
            <person name="Tomita M."/>
            <person name="Arakawa K."/>
        </authorList>
    </citation>
    <scope>NUCLEOTIDE SEQUENCE [LARGE SCALE GENOMIC DNA]</scope>
</reference>
<evidence type="ECO:0000313" key="1">
    <source>
        <dbReference type="EMBL" id="GBM61211.1"/>
    </source>
</evidence>
<proteinExistence type="predicted"/>
<sequence>MTLSLRLNLTFPKLPQQFCRFPRNQVSGFGAEWQLTSAVPTTTLLTSACYGEWLHKLKDSTRTDSCCNAIHDKLRLLLKFLNNNDDDEVSQGLLNVPVSTLQF</sequence>
<keyword evidence="2" id="KW-1185">Reference proteome</keyword>
<comment type="caution">
    <text evidence="1">The sequence shown here is derived from an EMBL/GenBank/DDBJ whole genome shotgun (WGS) entry which is preliminary data.</text>
</comment>
<gene>
    <name evidence="1" type="ORF">AVEN_241591_1</name>
</gene>
<name>A0A4Y2H7U0_ARAVE</name>
<evidence type="ECO:0000313" key="2">
    <source>
        <dbReference type="Proteomes" id="UP000499080"/>
    </source>
</evidence>